<dbReference type="AlphaFoldDB" id="A0A9P0NE26"/>
<dbReference type="EMBL" id="OU899034">
    <property type="protein sequence ID" value="CAH1710096.1"/>
    <property type="molecule type" value="Genomic_DNA"/>
</dbReference>
<dbReference type="InterPro" id="IPR033375">
    <property type="entry name" value="Cggbp1"/>
</dbReference>
<dbReference type="InterPro" id="IPR007021">
    <property type="entry name" value="DUF659"/>
</dbReference>
<reference evidence="2" key="1">
    <citation type="submission" date="2022-02" db="EMBL/GenBank/DDBJ databases">
        <authorList>
            <person name="King R."/>
        </authorList>
    </citation>
    <scope>NUCLEOTIDE SEQUENCE</scope>
</reference>
<keyword evidence="3" id="KW-1185">Reference proteome</keyword>
<evidence type="ECO:0000313" key="2">
    <source>
        <dbReference type="EMBL" id="CAH1710096.1"/>
    </source>
</evidence>
<gene>
    <name evidence="2" type="ORF">APHIGO_LOCUS1058</name>
</gene>
<evidence type="ECO:0000259" key="1">
    <source>
        <dbReference type="Pfam" id="PF04937"/>
    </source>
</evidence>
<dbReference type="PANTHER" id="PTHR32344:SF1">
    <property type="entry name" value="U1-TYPE DOMAIN-CONTAINING PROTEIN"/>
    <property type="match status" value="1"/>
</dbReference>
<dbReference type="GO" id="GO:0003690">
    <property type="term" value="F:double-stranded DNA binding"/>
    <property type="evidence" value="ECO:0007669"/>
    <property type="project" value="InterPro"/>
</dbReference>
<dbReference type="GO" id="GO:0006357">
    <property type="term" value="P:regulation of transcription by RNA polymerase II"/>
    <property type="evidence" value="ECO:0007669"/>
    <property type="project" value="InterPro"/>
</dbReference>
<accession>A0A9P0NE26</accession>
<dbReference type="Proteomes" id="UP001154329">
    <property type="component" value="Chromosome 1"/>
</dbReference>
<dbReference type="Pfam" id="PF04937">
    <property type="entry name" value="DUF659"/>
    <property type="match status" value="1"/>
</dbReference>
<organism evidence="2 3">
    <name type="scientific">Aphis gossypii</name>
    <name type="common">Cotton aphid</name>
    <dbReference type="NCBI Taxonomy" id="80765"/>
    <lineage>
        <taxon>Eukaryota</taxon>
        <taxon>Metazoa</taxon>
        <taxon>Ecdysozoa</taxon>
        <taxon>Arthropoda</taxon>
        <taxon>Hexapoda</taxon>
        <taxon>Insecta</taxon>
        <taxon>Pterygota</taxon>
        <taxon>Neoptera</taxon>
        <taxon>Paraneoptera</taxon>
        <taxon>Hemiptera</taxon>
        <taxon>Sternorrhyncha</taxon>
        <taxon>Aphidomorpha</taxon>
        <taxon>Aphidoidea</taxon>
        <taxon>Aphididae</taxon>
        <taxon>Aphidini</taxon>
        <taxon>Aphis</taxon>
        <taxon>Aphis</taxon>
    </lineage>
</organism>
<evidence type="ECO:0000313" key="3">
    <source>
        <dbReference type="Proteomes" id="UP001154329"/>
    </source>
</evidence>
<protein>
    <recommendedName>
        <fullName evidence="1">DUF659 domain-containing protein</fullName>
    </recommendedName>
</protein>
<sequence length="506" mass="57782">MPKVNGIKKYITEFGEQVFSTDGDILFCKICSVKVNSDKRFTVTQHLKTSKHERLLNRKQNFQTQQLFTPSTSSNSKKSHFSKDLCKAMVCANIPLHKITNIEFRSFLEKYTLNDIPSESALRKTYVTDCYSETMHNIRKHISDKKIWVSIDETTDVEGRFIANVIVGSLLIDGPGEIFLLTTEVLEKVNFSTIAKLFDNSMFLLWPDGIQHNNVLLFLSDAAPYMKKAGTAIKALYSKMVHVTCLAHGMHRVAEEIRGKFPRVDKLISRVKQVFLKAPSRIILFKTEAPGIPLPPEPILTRWGTWINAASYYCQHFKEIHGVLQILDSNDAVSIKEAKLLLSENSIEANLVFIHSNYGFLTSTITQLERQDISLIDSISIVKSVQNKLNDVVGEVGDAINRKLNYVLEKNNGFSILRNISKILNGEITSMDELPEDLTGNDLIYFKYAPITSADVERSFSRYKNILSENRRRLDVENIKKTLVVQCNKFTGLKNYYQMYYKTYNL</sequence>
<proteinExistence type="predicted"/>
<reference evidence="2" key="2">
    <citation type="submission" date="2022-10" db="EMBL/GenBank/DDBJ databases">
        <authorList>
            <consortium name="ENA_rothamsted_submissions"/>
            <consortium name="culmorum"/>
            <person name="King R."/>
        </authorList>
    </citation>
    <scope>NUCLEOTIDE SEQUENCE</scope>
</reference>
<dbReference type="GO" id="GO:0005634">
    <property type="term" value="C:nucleus"/>
    <property type="evidence" value="ECO:0007669"/>
    <property type="project" value="InterPro"/>
</dbReference>
<dbReference type="PANTHER" id="PTHR32344">
    <property type="entry name" value="U1-TYPE DOMAIN-CONTAINING PROTEIN"/>
    <property type="match status" value="1"/>
</dbReference>
<dbReference type="InterPro" id="IPR012337">
    <property type="entry name" value="RNaseH-like_sf"/>
</dbReference>
<dbReference type="SUPFAM" id="SSF53098">
    <property type="entry name" value="Ribonuclease H-like"/>
    <property type="match status" value="1"/>
</dbReference>
<feature type="domain" description="DUF659" evidence="1">
    <location>
        <begin position="117"/>
        <end position="274"/>
    </location>
</feature>
<name>A0A9P0NE26_APHGO</name>